<protein>
    <submittedName>
        <fullName evidence="2">Uncharacterized protein</fullName>
    </submittedName>
</protein>
<reference evidence="2" key="1">
    <citation type="submission" date="2011-04" db="EMBL/GenBank/DDBJ databases">
        <title>Evolution of plant cell wall degrading machinery underlies the functional diversity of forest fungi.</title>
        <authorList>
            <consortium name="US DOE Joint Genome Institute (JGI-PGF)"/>
            <person name="Eastwood D.C."/>
            <person name="Floudas D."/>
            <person name="Binder M."/>
            <person name="Majcherczyk A."/>
            <person name="Schneider P."/>
            <person name="Aerts A."/>
            <person name="Asiegbu F.O."/>
            <person name="Baker S.E."/>
            <person name="Barry K."/>
            <person name="Bendiksby M."/>
            <person name="Blumentritt M."/>
            <person name="Coutinho P.M."/>
            <person name="Cullen D."/>
            <person name="Cullen D."/>
            <person name="Gathman A."/>
            <person name="Goodell B."/>
            <person name="Henrissat B."/>
            <person name="Ihrmark K."/>
            <person name="Kauserud H."/>
            <person name="Kohler A."/>
            <person name="LaButti K."/>
            <person name="Lapidus A."/>
            <person name="Lavin J.L."/>
            <person name="Lee Y.-H."/>
            <person name="Lindquist E."/>
            <person name="Lilly W."/>
            <person name="Lucas S."/>
            <person name="Morin E."/>
            <person name="Murat C."/>
            <person name="Oguiza J.A."/>
            <person name="Park J."/>
            <person name="Pisabarro A.G."/>
            <person name="Riley R."/>
            <person name="Rosling A."/>
            <person name="Salamov A."/>
            <person name="Schmidt O."/>
            <person name="Schmutz J."/>
            <person name="Skrede I."/>
            <person name="Stenlid J."/>
            <person name="Wiebenga A."/>
            <person name="Xie X."/>
            <person name="Kues U."/>
            <person name="Hibbett D.S."/>
            <person name="Hoffmeister D."/>
            <person name="Hogberg N."/>
            <person name="Martin F."/>
            <person name="Grigoriev I.V."/>
            <person name="Watkinson S.C."/>
        </authorList>
    </citation>
    <scope>NUCLEOTIDE SEQUENCE</scope>
    <source>
        <strain evidence="2">S7.9</strain>
    </source>
</reference>
<evidence type="ECO:0000256" key="1">
    <source>
        <dbReference type="SAM" id="MobiDB-lite"/>
    </source>
</evidence>
<feature type="region of interest" description="Disordered" evidence="1">
    <location>
        <begin position="1"/>
        <end position="56"/>
    </location>
</feature>
<organism>
    <name type="scientific">Serpula lacrymans var. lacrymans (strain S7.9)</name>
    <name type="common">Dry rot fungus</name>
    <dbReference type="NCBI Taxonomy" id="578457"/>
    <lineage>
        <taxon>Eukaryota</taxon>
        <taxon>Fungi</taxon>
        <taxon>Dikarya</taxon>
        <taxon>Basidiomycota</taxon>
        <taxon>Agaricomycotina</taxon>
        <taxon>Agaricomycetes</taxon>
        <taxon>Agaricomycetidae</taxon>
        <taxon>Boletales</taxon>
        <taxon>Coniophorineae</taxon>
        <taxon>Serpulaceae</taxon>
        <taxon>Serpula</taxon>
    </lineage>
</organism>
<dbReference type="EMBL" id="GL945437">
    <property type="protein sequence ID" value="EGO22320.1"/>
    <property type="molecule type" value="Genomic_DNA"/>
</dbReference>
<dbReference type="Proteomes" id="UP000008064">
    <property type="component" value="Unassembled WGS sequence"/>
</dbReference>
<dbReference type="GeneID" id="18815352"/>
<name>F8P472_SERL9</name>
<dbReference type="HOGENOM" id="CLU_2110469_0_0_1"/>
<accession>F8P472</accession>
<evidence type="ECO:0000313" key="2">
    <source>
        <dbReference type="EMBL" id="EGO22320.1"/>
    </source>
</evidence>
<dbReference type="AlphaFoldDB" id="F8P472"/>
<proteinExistence type="predicted"/>
<sequence length="115" mass="13110">MHRPEAGSPSNPISVDDADMINQLYAETHNLGDDDPPTPQPNTSSNTRQKYHQGIDDNSPYSYYCPNCNRRAPGHSFNWCPIRMENEDRILMKGLHGNVSYDDSYNMDGEGTKFW</sequence>
<dbReference type="RefSeq" id="XP_007320858.1">
    <property type="nucleotide sequence ID" value="XM_007320796.1"/>
</dbReference>
<dbReference type="KEGG" id="sla:SERLADRAFT_440340"/>
<gene>
    <name evidence="2" type="ORF">SERLADRAFT_440340</name>
</gene>